<comment type="similarity">
    <text evidence="5">Belongs to the nematode receptor-like protein sra family.</text>
</comment>
<keyword evidence="8" id="KW-1185">Reference proteome</keyword>
<gene>
    <name evidence="7" type="primary">Acey_s0535.g3086</name>
    <name evidence="7" type="ORF">Y032_0535g3086</name>
</gene>
<sequence length="225" mass="25873">MKENVFQFTMVVERAIALWKREHYDKFGLKLGIVSASISIIASVVFTSWALRADDFTKPAAYCSAATVTSAGRVTVLVFSLCGVDVLTLIGILVLYIFNDIALKRKIFDLQSSYQLRENICVIRFILPLTVFQTICYLIFSASTGVISLFESSVSLLTYRTLFAAFYVIPYYTMIAPILIWFIIRWSQQLKQSRLRRLKMQNTDGKEVYFRTYADMWNSELSNKH</sequence>
<evidence type="ECO:0000313" key="8">
    <source>
        <dbReference type="Proteomes" id="UP000024635"/>
    </source>
</evidence>
<dbReference type="OrthoDB" id="5820030at2759"/>
<evidence type="ECO:0000256" key="1">
    <source>
        <dbReference type="ARBA" id="ARBA00004141"/>
    </source>
</evidence>
<keyword evidence="3 6" id="KW-1133">Transmembrane helix</keyword>
<dbReference type="EMBL" id="JARK01000135">
    <property type="protein sequence ID" value="EYC42321.1"/>
    <property type="molecule type" value="Genomic_DNA"/>
</dbReference>
<dbReference type="InterPro" id="IPR019408">
    <property type="entry name" value="7TM_GPCR_serpentine_rcpt_Srab"/>
</dbReference>
<protein>
    <recommendedName>
        <fullName evidence="9">G-protein coupled receptors family 1 profile domain-containing protein</fullName>
    </recommendedName>
</protein>
<keyword evidence="4 6" id="KW-0472">Membrane</keyword>
<accession>A0A016WRU2</accession>
<feature type="transmembrane region" description="Helical" evidence="6">
    <location>
        <begin position="119"/>
        <end position="142"/>
    </location>
</feature>
<dbReference type="PANTHER" id="PTHR31357:SF5">
    <property type="entry name" value="SERPENTINE RECEPTOR CLASS ALPHA-1-RELATED"/>
    <property type="match status" value="1"/>
</dbReference>
<comment type="caution">
    <text evidence="7">The sequence shown here is derived from an EMBL/GenBank/DDBJ whole genome shotgun (WGS) entry which is preliminary data.</text>
</comment>
<evidence type="ECO:0000256" key="3">
    <source>
        <dbReference type="ARBA" id="ARBA00022989"/>
    </source>
</evidence>
<reference evidence="8" key="1">
    <citation type="journal article" date="2015" name="Nat. Genet.">
        <title>The genome and transcriptome of the zoonotic hookworm Ancylostoma ceylanicum identify infection-specific gene families.</title>
        <authorList>
            <person name="Schwarz E.M."/>
            <person name="Hu Y."/>
            <person name="Antoshechkin I."/>
            <person name="Miller M.M."/>
            <person name="Sternberg P.W."/>
            <person name="Aroian R.V."/>
        </authorList>
    </citation>
    <scope>NUCLEOTIDE SEQUENCE</scope>
    <source>
        <strain evidence="8">HY135</strain>
    </source>
</reference>
<comment type="subcellular location">
    <subcellularLocation>
        <location evidence="1">Membrane</location>
        <topology evidence="1">Multi-pass membrane protein</topology>
    </subcellularLocation>
</comment>
<dbReference type="AlphaFoldDB" id="A0A016WRU2"/>
<proteinExistence type="inferred from homology"/>
<name>A0A016WRU2_9BILA</name>
<dbReference type="InterPro" id="IPR051080">
    <property type="entry name" value="Nematode_rcpt-like_serp_alpha"/>
</dbReference>
<keyword evidence="2 6" id="KW-0812">Transmembrane</keyword>
<evidence type="ECO:0000256" key="6">
    <source>
        <dbReference type="SAM" id="Phobius"/>
    </source>
</evidence>
<dbReference type="Pfam" id="PF10292">
    <property type="entry name" value="7TM_GPCR_Srab"/>
    <property type="match status" value="1"/>
</dbReference>
<evidence type="ECO:0000256" key="5">
    <source>
        <dbReference type="ARBA" id="ARBA00037994"/>
    </source>
</evidence>
<dbReference type="GO" id="GO:0004984">
    <property type="term" value="F:olfactory receptor activity"/>
    <property type="evidence" value="ECO:0007669"/>
    <property type="project" value="TreeGrafter"/>
</dbReference>
<feature type="transmembrane region" description="Helical" evidence="6">
    <location>
        <begin position="27"/>
        <end position="51"/>
    </location>
</feature>
<feature type="transmembrane region" description="Helical" evidence="6">
    <location>
        <begin position="71"/>
        <end position="98"/>
    </location>
</feature>
<feature type="transmembrane region" description="Helical" evidence="6">
    <location>
        <begin position="162"/>
        <end position="184"/>
    </location>
</feature>
<dbReference type="Proteomes" id="UP000024635">
    <property type="component" value="Unassembled WGS sequence"/>
</dbReference>
<evidence type="ECO:0000256" key="2">
    <source>
        <dbReference type="ARBA" id="ARBA00022692"/>
    </source>
</evidence>
<evidence type="ECO:0000313" key="7">
    <source>
        <dbReference type="EMBL" id="EYC42321.1"/>
    </source>
</evidence>
<evidence type="ECO:0008006" key="9">
    <source>
        <dbReference type="Google" id="ProtNLM"/>
    </source>
</evidence>
<organism evidence="7 8">
    <name type="scientific">Ancylostoma ceylanicum</name>
    <dbReference type="NCBI Taxonomy" id="53326"/>
    <lineage>
        <taxon>Eukaryota</taxon>
        <taxon>Metazoa</taxon>
        <taxon>Ecdysozoa</taxon>
        <taxon>Nematoda</taxon>
        <taxon>Chromadorea</taxon>
        <taxon>Rhabditida</taxon>
        <taxon>Rhabditina</taxon>
        <taxon>Rhabditomorpha</taxon>
        <taxon>Strongyloidea</taxon>
        <taxon>Ancylostomatidae</taxon>
        <taxon>Ancylostomatinae</taxon>
        <taxon>Ancylostoma</taxon>
    </lineage>
</organism>
<dbReference type="GO" id="GO:0016020">
    <property type="term" value="C:membrane"/>
    <property type="evidence" value="ECO:0007669"/>
    <property type="project" value="UniProtKB-SubCell"/>
</dbReference>
<dbReference type="PANTHER" id="PTHR31357">
    <property type="entry name" value="SERPENTINE RECEPTOR CLASS ALPHA-10"/>
    <property type="match status" value="1"/>
</dbReference>
<evidence type="ECO:0000256" key="4">
    <source>
        <dbReference type="ARBA" id="ARBA00023136"/>
    </source>
</evidence>